<reference evidence="7" key="1">
    <citation type="journal article" date="2022" name="DNA Res.">
        <title>Genome analysis of five recently described species of the CUG-Ser clade uncovers Candida theae as a new hybrid lineage with pathogenic potential in the Candida parapsilosis species complex.</title>
        <authorList>
            <person name="Mixao V."/>
            <person name="Del Olmo V."/>
            <person name="Hegedusova E."/>
            <person name="Saus E."/>
            <person name="Pryszcz L."/>
            <person name="Cillingova A."/>
            <person name="Nosek J."/>
            <person name="Gabaldon T."/>
        </authorList>
    </citation>
    <scope>NUCLEOTIDE SEQUENCE</scope>
    <source>
        <strain evidence="7">CBS 10844</strain>
    </source>
</reference>
<dbReference type="RefSeq" id="XP_049179619.1">
    <property type="nucleotide sequence ID" value="XM_049324620.1"/>
</dbReference>
<evidence type="ECO:0000313" key="8">
    <source>
        <dbReference type="Proteomes" id="UP001202479"/>
    </source>
</evidence>
<dbReference type="Proteomes" id="UP001202479">
    <property type="component" value="Unassembled WGS sequence"/>
</dbReference>
<accession>A0AAI9SVS5</accession>
<dbReference type="PANTHER" id="PTHR21338:SF0">
    <property type="entry name" value="LARGE RIBOSOMAL SUBUNIT PROTEIN ML41"/>
    <property type="match status" value="1"/>
</dbReference>
<comment type="caution">
    <text evidence="7">The sequence shown here is derived from an EMBL/GenBank/DDBJ whole genome shotgun (WGS) entry which is preliminary data.</text>
</comment>
<name>A0AAI9SVS5_9ASCO</name>
<keyword evidence="4" id="KW-0689">Ribosomal protein</keyword>
<dbReference type="AlphaFoldDB" id="A0AAI9SVS5"/>
<keyword evidence="3" id="KW-0809">Transit peptide</keyword>
<gene>
    <name evidence="7" type="ORF">KGF56_003302</name>
</gene>
<organism evidence="7 8">
    <name type="scientific">Candida oxycetoniae</name>
    <dbReference type="NCBI Taxonomy" id="497107"/>
    <lineage>
        <taxon>Eukaryota</taxon>
        <taxon>Fungi</taxon>
        <taxon>Dikarya</taxon>
        <taxon>Ascomycota</taxon>
        <taxon>Saccharomycotina</taxon>
        <taxon>Pichiomycetes</taxon>
        <taxon>Debaryomycetaceae</taxon>
        <taxon>Candida/Lodderomyces clade</taxon>
        <taxon>Candida</taxon>
    </lineage>
</organism>
<dbReference type="GO" id="GO:0005762">
    <property type="term" value="C:mitochondrial large ribosomal subunit"/>
    <property type="evidence" value="ECO:0007669"/>
    <property type="project" value="InterPro"/>
</dbReference>
<dbReference type="InterPro" id="IPR019189">
    <property type="entry name" value="Ribosomal_mL41"/>
</dbReference>
<dbReference type="GO" id="GO:0003735">
    <property type="term" value="F:structural constituent of ribosome"/>
    <property type="evidence" value="ECO:0007669"/>
    <property type="project" value="InterPro"/>
</dbReference>
<dbReference type="Pfam" id="PF09809">
    <property type="entry name" value="MRP-L27"/>
    <property type="match status" value="1"/>
</dbReference>
<dbReference type="GO" id="GO:0006412">
    <property type="term" value="P:translation"/>
    <property type="evidence" value="ECO:0007669"/>
    <property type="project" value="TreeGrafter"/>
</dbReference>
<comment type="subcellular location">
    <subcellularLocation>
        <location evidence="1">Mitochondrion</location>
    </subcellularLocation>
</comment>
<sequence length="163" mass="18473">MRASQILGFRSSLQTALRRPWQTYRDGTIWYGQLKTGSKRHRLTTKQGNKNYYKGTGSSGIGTLDTRGRYHINWDKVRTYVVPAGLNVSTLKPLVSPKSPKFIQKVEGYDDGFKSPQLALHSAINFIENGSSMEDLDLEEIGYVEKITNPKLQKKETTTEDDD</sequence>
<protein>
    <submittedName>
        <fullName evidence="7">MRPL27</fullName>
    </submittedName>
</protein>
<keyword evidence="5" id="KW-0496">Mitochondrion</keyword>
<evidence type="ECO:0000256" key="6">
    <source>
        <dbReference type="ARBA" id="ARBA00023274"/>
    </source>
</evidence>
<proteinExistence type="inferred from homology"/>
<keyword evidence="6" id="KW-0687">Ribonucleoprotein</keyword>
<evidence type="ECO:0000256" key="5">
    <source>
        <dbReference type="ARBA" id="ARBA00023128"/>
    </source>
</evidence>
<evidence type="ECO:0000256" key="4">
    <source>
        <dbReference type="ARBA" id="ARBA00022980"/>
    </source>
</evidence>
<dbReference type="GeneID" id="73380917"/>
<comment type="similarity">
    <text evidence="2">Belongs to the mitochondrion-specific ribosomal protein mL41 family.</text>
</comment>
<evidence type="ECO:0000256" key="3">
    <source>
        <dbReference type="ARBA" id="ARBA00022946"/>
    </source>
</evidence>
<keyword evidence="8" id="KW-1185">Reference proteome</keyword>
<evidence type="ECO:0000256" key="2">
    <source>
        <dbReference type="ARBA" id="ARBA00010152"/>
    </source>
</evidence>
<evidence type="ECO:0000256" key="1">
    <source>
        <dbReference type="ARBA" id="ARBA00004173"/>
    </source>
</evidence>
<evidence type="ECO:0000313" key="7">
    <source>
        <dbReference type="EMBL" id="KAI3403872.1"/>
    </source>
</evidence>
<dbReference type="PANTHER" id="PTHR21338">
    <property type="entry name" value="MITOCHONDRIAL RIBOSOMAL PROTEIN L41"/>
    <property type="match status" value="1"/>
</dbReference>
<dbReference type="EMBL" id="JAHUZD010000118">
    <property type="protein sequence ID" value="KAI3403872.1"/>
    <property type="molecule type" value="Genomic_DNA"/>
</dbReference>